<evidence type="ECO:0000256" key="6">
    <source>
        <dbReference type="ARBA" id="ARBA00023065"/>
    </source>
</evidence>
<accession>A0A7X3INN3</accession>
<evidence type="ECO:0000256" key="7">
    <source>
        <dbReference type="ARBA" id="ARBA00023136"/>
    </source>
</evidence>
<keyword evidence="2" id="KW-0813">Transport</keyword>
<gene>
    <name evidence="9" type="ORF">GRF59_17430</name>
</gene>
<dbReference type="SUPFAM" id="SSF52540">
    <property type="entry name" value="P-loop containing nucleoside triphosphate hydrolases"/>
    <property type="match status" value="1"/>
</dbReference>
<dbReference type="Pfam" id="PF13476">
    <property type="entry name" value="AAA_23"/>
    <property type="match status" value="1"/>
</dbReference>
<evidence type="ECO:0000256" key="5">
    <source>
        <dbReference type="ARBA" id="ARBA00023004"/>
    </source>
</evidence>
<keyword evidence="7" id="KW-0472">Membrane</keyword>
<keyword evidence="10" id="KW-1185">Reference proteome</keyword>
<dbReference type="SMART" id="SM00382">
    <property type="entry name" value="AAA"/>
    <property type="match status" value="1"/>
</dbReference>
<dbReference type="InterPro" id="IPR027417">
    <property type="entry name" value="P-loop_NTPase"/>
</dbReference>
<reference evidence="9 10" key="1">
    <citation type="submission" date="2019-12" db="EMBL/GenBank/DDBJ databases">
        <title>Paenibacillus sp. nov., an endophytic bacterium isolated from the stem of Dendrobium.</title>
        <authorList>
            <person name="Zhao R."/>
        </authorList>
    </citation>
    <scope>NUCLEOTIDE SEQUENCE [LARGE SCALE GENOMIC DNA]</scope>
    <source>
        <strain evidence="9 10">HJL G12</strain>
    </source>
</reference>
<dbReference type="PANTHER" id="PTHR42771:SF2">
    <property type="entry name" value="IRON(3+)-HYDROXAMATE IMPORT ATP-BINDING PROTEIN FHUC"/>
    <property type="match status" value="1"/>
</dbReference>
<dbReference type="GO" id="GO:0006302">
    <property type="term" value="P:double-strand break repair"/>
    <property type="evidence" value="ECO:0007669"/>
    <property type="project" value="InterPro"/>
</dbReference>
<comment type="subcellular location">
    <subcellularLocation>
        <location evidence="1">Cell membrane</location>
        <topology evidence="1">Peripheral membrane protein</topology>
    </subcellularLocation>
</comment>
<dbReference type="GO" id="GO:0016887">
    <property type="term" value="F:ATP hydrolysis activity"/>
    <property type="evidence" value="ECO:0007669"/>
    <property type="project" value="InterPro"/>
</dbReference>
<dbReference type="Gene3D" id="3.40.50.300">
    <property type="entry name" value="P-loop containing nucleotide triphosphate hydrolases"/>
    <property type="match status" value="2"/>
</dbReference>
<evidence type="ECO:0000256" key="4">
    <source>
        <dbReference type="ARBA" id="ARBA00022496"/>
    </source>
</evidence>
<keyword evidence="6" id="KW-0406">Ion transport</keyword>
<dbReference type="InterPro" id="IPR051535">
    <property type="entry name" value="Siderophore_ABC-ATPase"/>
</dbReference>
<organism evidence="9 10">
    <name type="scientific">Paenibacillus dendrobii</name>
    <dbReference type="NCBI Taxonomy" id="2691084"/>
    <lineage>
        <taxon>Bacteria</taxon>
        <taxon>Bacillati</taxon>
        <taxon>Bacillota</taxon>
        <taxon>Bacilli</taxon>
        <taxon>Bacillales</taxon>
        <taxon>Paenibacillaceae</taxon>
        <taxon>Paenibacillus</taxon>
    </lineage>
</organism>
<dbReference type="Proteomes" id="UP000460318">
    <property type="component" value="Unassembled WGS sequence"/>
</dbReference>
<proteinExistence type="predicted"/>
<dbReference type="GO" id="GO:0006826">
    <property type="term" value="P:iron ion transport"/>
    <property type="evidence" value="ECO:0007669"/>
    <property type="project" value="UniProtKB-KW"/>
</dbReference>
<dbReference type="InterPro" id="IPR003593">
    <property type="entry name" value="AAA+_ATPase"/>
</dbReference>
<evidence type="ECO:0000256" key="2">
    <source>
        <dbReference type="ARBA" id="ARBA00022448"/>
    </source>
</evidence>
<evidence type="ECO:0000259" key="8">
    <source>
        <dbReference type="SMART" id="SM00382"/>
    </source>
</evidence>
<evidence type="ECO:0000256" key="1">
    <source>
        <dbReference type="ARBA" id="ARBA00004202"/>
    </source>
</evidence>
<sequence length="246" mass="27996">MMLKREEVPSFRSYPFSLPAVHDFYSLSFQKPVTFIVGENGSGKSTLLEAMAIAWGFNPEGGTKNFSFETQASHSELHQYIRLARGVIRPKDGFFFRAESYYNVATNIDQLDAEEGGPPSPAIRDSYGGKSLHEQSHGESFFATFMHRFGGRGLYLMDEPEAALSPLKQLSMLSRMHQLVSKQSQFVIATHSPILMSYPHAEIWLLDETGMRQVELEDTDHYIITKKMMNDREQMLNILLEEDISE</sequence>
<keyword evidence="5" id="KW-0408">Iron</keyword>
<dbReference type="GO" id="GO:0005886">
    <property type="term" value="C:plasma membrane"/>
    <property type="evidence" value="ECO:0007669"/>
    <property type="project" value="UniProtKB-SubCell"/>
</dbReference>
<keyword evidence="4" id="KW-0410">Iron transport</keyword>
<dbReference type="EMBL" id="WUBI01000002">
    <property type="protein sequence ID" value="MWV45407.1"/>
    <property type="molecule type" value="Genomic_DNA"/>
</dbReference>
<protein>
    <submittedName>
        <fullName evidence="9">AAA family ATPase</fullName>
    </submittedName>
</protein>
<evidence type="ECO:0000256" key="3">
    <source>
        <dbReference type="ARBA" id="ARBA00022475"/>
    </source>
</evidence>
<keyword evidence="3" id="KW-1003">Cell membrane</keyword>
<evidence type="ECO:0000313" key="10">
    <source>
        <dbReference type="Proteomes" id="UP000460318"/>
    </source>
</evidence>
<feature type="domain" description="AAA+ ATPase" evidence="8">
    <location>
        <begin position="30"/>
        <end position="209"/>
    </location>
</feature>
<name>A0A7X3INN3_9BACL</name>
<dbReference type="InterPro" id="IPR038729">
    <property type="entry name" value="Rad50/SbcC_AAA"/>
</dbReference>
<dbReference type="AlphaFoldDB" id="A0A7X3INN3"/>
<comment type="caution">
    <text evidence="9">The sequence shown here is derived from an EMBL/GenBank/DDBJ whole genome shotgun (WGS) entry which is preliminary data.</text>
</comment>
<dbReference type="CDD" id="cd00267">
    <property type="entry name" value="ABC_ATPase"/>
    <property type="match status" value="1"/>
</dbReference>
<dbReference type="PANTHER" id="PTHR42771">
    <property type="entry name" value="IRON(3+)-HYDROXAMATE IMPORT ATP-BINDING PROTEIN FHUC"/>
    <property type="match status" value="1"/>
</dbReference>
<evidence type="ECO:0000313" key="9">
    <source>
        <dbReference type="EMBL" id="MWV45407.1"/>
    </source>
</evidence>